<name>A0A6G0YUQ4_APHCR</name>
<evidence type="ECO:0000313" key="2">
    <source>
        <dbReference type="EMBL" id="KAF0761681.1"/>
    </source>
</evidence>
<proteinExistence type="predicted"/>
<gene>
    <name evidence="2" type="ORF">FWK35_00014346</name>
</gene>
<evidence type="ECO:0000256" key="1">
    <source>
        <dbReference type="SAM" id="MobiDB-lite"/>
    </source>
</evidence>
<accession>A0A6G0YUQ4</accession>
<dbReference type="Proteomes" id="UP000478052">
    <property type="component" value="Unassembled WGS sequence"/>
</dbReference>
<sequence length="75" mass="8670">IYKRRNTNMAALTSTMHSGPPTLPPMLLQSNSKQRRQRRQNANGGSEGTESTNKKNTWLWNPFRRRRRSVVGNKC</sequence>
<protein>
    <submittedName>
        <fullName evidence="2">Uncharacterized protein</fullName>
    </submittedName>
</protein>
<feature type="compositionally biased region" description="Polar residues" evidence="1">
    <location>
        <begin position="41"/>
        <end position="59"/>
    </location>
</feature>
<dbReference type="EMBL" id="VUJU01002326">
    <property type="protein sequence ID" value="KAF0761681.1"/>
    <property type="molecule type" value="Genomic_DNA"/>
</dbReference>
<reference evidence="2 3" key="1">
    <citation type="submission" date="2019-08" db="EMBL/GenBank/DDBJ databases">
        <title>Whole genome of Aphis craccivora.</title>
        <authorList>
            <person name="Voronova N.V."/>
            <person name="Shulinski R.S."/>
            <person name="Bandarenka Y.V."/>
            <person name="Zhorov D.G."/>
            <person name="Warner D."/>
        </authorList>
    </citation>
    <scope>NUCLEOTIDE SEQUENCE [LARGE SCALE GENOMIC DNA]</scope>
    <source>
        <strain evidence="2">180601</strain>
        <tissue evidence="2">Whole Body</tissue>
    </source>
</reference>
<evidence type="ECO:0000313" key="3">
    <source>
        <dbReference type="Proteomes" id="UP000478052"/>
    </source>
</evidence>
<feature type="region of interest" description="Disordered" evidence="1">
    <location>
        <begin position="1"/>
        <end position="75"/>
    </location>
</feature>
<dbReference type="AlphaFoldDB" id="A0A6G0YUQ4"/>
<feature type="compositionally biased region" description="Polar residues" evidence="1">
    <location>
        <begin position="7"/>
        <end position="17"/>
    </location>
</feature>
<comment type="caution">
    <text evidence="2">The sequence shown here is derived from an EMBL/GenBank/DDBJ whole genome shotgun (WGS) entry which is preliminary data.</text>
</comment>
<feature type="non-terminal residue" evidence="2">
    <location>
        <position position="1"/>
    </location>
</feature>
<keyword evidence="3" id="KW-1185">Reference proteome</keyword>
<organism evidence="2 3">
    <name type="scientific">Aphis craccivora</name>
    <name type="common">Cowpea aphid</name>
    <dbReference type="NCBI Taxonomy" id="307492"/>
    <lineage>
        <taxon>Eukaryota</taxon>
        <taxon>Metazoa</taxon>
        <taxon>Ecdysozoa</taxon>
        <taxon>Arthropoda</taxon>
        <taxon>Hexapoda</taxon>
        <taxon>Insecta</taxon>
        <taxon>Pterygota</taxon>
        <taxon>Neoptera</taxon>
        <taxon>Paraneoptera</taxon>
        <taxon>Hemiptera</taxon>
        <taxon>Sternorrhyncha</taxon>
        <taxon>Aphidomorpha</taxon>
        <taxon>Aphidoidea</taxon>
        <taxon>Aphididae</taxon>
        <taxon>Aphidini</taxon>
        <taxon>Aphis</taxon>
        <taxon>Aphis</taxon>
    </lineage>
</organism>